<evidence type="ECO:0000313" key="2">
    <source>
        <dbReference type="EMBL" id="MBP1988966.1"/>
    </source>
</evidence>
<keyword evidence="1" id="KW-1133">Transmembrane helix</keyword>
<dbReference type="GO" id="GO:0016740">
    <property type="term" value="F:transferase activity"/>
    <property type="evidence" value="ECO:0007669"/>
    <property type="project" value="UniProtKB-KW"/>
</dbReference>
<keyword evidence="1" id="KW-0812">Transmembrane</keyword>
<sequence>MIFSYHKWMARLRFIVLFMVLTFMLYHLLLLMTQWTQPVEKYKTPGGRAEKVFHQRAYEPNSGTLADRLRFFYWYGE</sequence>
<accession>A0ABS4IPL2</accession>
<dbReference type="Proteomes" id="UP001519287">
    <property type="component" value="Unassembled WGS sequence"/>
</dbReference>
<organism evidence="2 3">
    <name type="scientific">Paenibacillus eucommiae</name>
    <dbReference type="NCBI Taxonomy" id="1355755"/>
    <lineage>
        <taxon>Bacteria</taxon>
        <taxon>Bacillati</taxon>
        <taxon>Bacillota</taxon>
        <taxon>Bacilli</taxon>
        <taxon>Bacillales</taxon>
        <taxon>Paenibacillaceae</taxon>
        <taxon>Paenibacillus</taxon>
    </lineage>
</organism>
<evidence type="ECO:0000256" key="1">
    <source>
        <dbReference type="SAM" id="Phobius"/>
    </source>
</evidence>
<comment type="caution">
    <text evidence="2">The sequence shown here is derived from an EMBL/GenBank/DDBJ whole genome shotgun (WGS) entry which is preliminary data.</text>
</comment>
<keyword evidence="2" id="KW-0808">Transferase</keyword>
<dbReference type="RefSeq" id="WP_209969726.1">
    <property type="nucleotide sequence ID" value="NZ_JAGGLB010000002.1"/>
</dbReference>
<protein>
    <submittedName>
        <fullName evidence="2">Alpha-N-acetylglucosamine transferase</fullName>
    </submittedName>
</protein>
<keyword evidence="1" id="KW-0472">Membrane</keyword>
<dbReference type="EMBL" id="JAGGLB010000002">
    <property type="protein sequence ID" value="MBP1988966.1"/>
    <property type="molecule type" value="Genomic_DNA"/>
</dbReference>
<reference evidence="2 3" key="1">
    <citation type="submission" date="2021-03" db="EMBL/GenBank/DDBJ databases">
        <title>Genomic Encyclopedia of Type Strains, Phase IV (KMG-IV): sequencing the most valuable type-strain genomes for metagenomic binning, comparative biology and taxonomic classification.</title>
        <authorList>
            <person name="Goeker M."/>
        </authorList>
    </citation>
    <scope>NUCLEOTIDE SEQUENCE [LARGE SCALE GENOMIC DNA]</scope>
    <source>
        <strain evidence="2 3">DSM 26048</strain>
    </source>
</reference>
<keyword evidence="3" id="KW-1185">Reference proteome</keyword>
<dbReference type="InterPro" id="IPR025321">
    <property type="entry name" value="DUF4227"/>
</dbReference>
<feature type="transmembrane region" description="Helical" evidence="1">
    <location>
        <begin position="12"/>
        <end position="32"/>
    </location>
</feature>
<proteinExistence type="predicted"/>
<dbReference type="Pfam" id="PF14004">
    <property type="entry name" value="DUF4227"/>
    <property type="match status" value="1"/>
</dbReference>
<gene>
    <name evidence="2" type="ORF">J2Z66_000561</name>
</gene>
<evidence type="ECO:0000313" key="3">
    <source>
        <dbReference type="Proteomes" id="UP001519287"/>
    </source>
</evidence>
<name>A0ABS4IPL2_9BACL</name>